<organism evidence="1 2">
    <name type="scientific">Eiseniibacteriota bacterium</name>
    <dbReference type="NCBI Taxonomy" id="2212470"/>
    <lineage>
        <taxon>Bacteria</taxon>
        <taxon>Candidatus Eiseniibacteriota</taxon>
    </lineage>
</organism>
<dbReference type="Proteomes" id="UP000316292">
    <property type="component" value="Unassembled WGS sequence"/>
</dbReference>
<gene>
    <name evidence="1" type="ORF">E6K71_09215</name>
</gene>
<sequence>MITRRALLHGIAGTAGLLGWPPGHASGEQPPETTRIKLIEISGICIAPQYVAKDLLHSEGFTDVQYFQAAAGIATAKALAAGSADISLNFVAPLIIQMAAGDPIVLLAGVHVGCFVLFGTERVRALRDLKGKTVSIQALGSSQHVFLATMLAYVGLDANKDVAWVTNPSPESMRLLAEGKVDAFLGFPPDPQELRAKKIGHVVVDSGSDRPWSQYFCCMVGANRDFVRKHPMATKRALRGILKAANLCALEPQSAARRIADRGYNYDYALATLKDIPYDKWREYDAEDTVRFYSLRLHEIGMIKSAPQKILTQGTDWRFLNELKKELKG</sequence>
<dbReference type="PANTHER" id="PTHR30024:SF42">
    <property type="entry name" value="ALIPHATIC SULFONATES-BINDING PROTEIN-RELATED"/>
    <property type="match status" value="1"/>
</dbReference>
<dbReference type="EMBL" id="VBOR01000101">
    <property type="protein sequence ID" value="TMQ47681.1"/>
    <property type="molecule type" value="Genomic_DNA"/>
</dbReference>
<reference evidence="1 2" key="1">
    <citation type="journal article" date="2019" name="Nat. Microbiol.">
        <title>Mediterranean grassland soil C-N compound turnover is dependent on rainfall and depth, and is mediated by genomically divergent microorganisms.</title>
        <authorList>
            <person name="Diamond S."/>
            <person name="Andeer P.F."/>
            <person name="Li Z."/>
            <person name="Crits-Christoph A."/>
            <person name="Burstein D."/>
            <person name="Anantharaman K."/>
            <person name="Lane K.R."/>
            <person name="Thomas B.C."/>
            <person name="Pan C."/>
            <person name="Northen T.R."/>
            <person name="Banfield J.F."/>
        </authorList>
    </citation>
    <scope>NUCLEOTIDE SEQUENCE [LARGE SCALE GENOMIC DNA]</scope>
    <source>
        <strain evidence="1">WS_1</strain>
    </source>
</reference>
<evidence type="ECO:0000313" key="2">
    <source>
        <dbReference type="Proteomes" id="UP000316292"/>
    </source>
</evidence>
<dbReference type="PANTHER" id="PTHR30024">
    <property type="entry name" value="ALIPHATIC SULFONATES-BINDING PROTEIN-RELATED"/>
    <property type="match status" value="1"/>
</dbReference>
<dbReference type="Pfam" id="PF13379">
    <property type="entry name" value="NMT1_2"/>
    <property type="match status" value="1"/>
</dbReference>
<proteinExistence type="predicted"/>
<dbReference type="Gene3D" id="3.40.190.10">
    <property type="entry name" value="Periplasmic binding protein-like II"/>
    <property type="match status" value="2"/>
</dbReference>
<dbReference type="AlphaFoldDB" id="A0A538S8I7"/>
<evidence type="ECO:0000313" key="1">
    <source>
        <dbReference type="EMBL" id="TMQ47681.1"/>
    </source>
</evidence>
<protein>
    <submittedName>
        <fullName evidence="1">ABC transporter substrate-binding protein</fullName>
    </submittedName>
</protein>
<accession>A0A538S8I7</accession>
<dbReference type="SUPFAM" id="SSF53850">
    <property type="entry name" value="Periplasmic binding protein-like II"/>
    <property type="match status" value="1"/>
</dbReference>
<comment type="caution">
    <text evidence="1">The sequence shown here is derived from an EMBL/GenBank/DDBJ whole genome shotgun (WGS) entry which is preliminary data.</text>
</comment>
<name>A0A538S8I7_UNCEI</name>